<dbReference type="Gene3D" id="2.60.120.10">
    <property type="entry name" value="Jelly Rolls"/>
    <property type="match status" value="1"/>
</dbReference>
<keyword evidence="2" id="KW-1185">Reference proteome</keyword>
<dbReference type="InterPro" id="IPR011051">
    <property type="entry name" value="RmlC_Cupin_sf"/>
</dbReference>
<protein>
    <submittedName>
        <fullName evidence="1">Dimethlysulfoniopropionate lyase</fullName>
    </submittedName>
</protein>
<dbReference type="RefSeq" id="WP_131905599.1">
    <property type="nucleotide sequence ID" value="NZ_BAAAFU010000004.1"/>
</dbReference>
<keyword evidence="1" id="KW-0456">Lyase</keyword>
<dbReference type="Proteomes" id="UP000294887">
    <property type="component" value="Unassembled WGS sequence"/>
</dbReference>
<sequence length="231" mass="26409">MRIENKQRKIKVTIDTDQSNFRTLNNKDEPILRIVKINHGNSINENHSMKTTQSADQIIYFLKQCADAIKIQTNNPTVLKGAEIFSQRIKSPTEKQFNPHLLPVIAQIEHLSSTPFTFNFQQIVTDMVWRPSPRTDEKGEQMALGIFNEVLDLGDIVVGLLVVDKHQSYPLHQHRPQELYLVLSGTGDWRYGGSEEFNTLVPGDVIYNHPNDLHGVNALDEPILALYVLWK</sequence>
<name>A0A4R1F1S7_9GAMM</name>
<organism evidence="1 2">
    <name type="scientific">Cocleimonas flava</name>
    <dbReference type="NCBI Taxonomy" id="634765"/>
    <lineage>
        <taxon>Bacteria</taxon>
        <taxon>Pseudomonadati</taxon>
        <taxon>Pseudomonadota</taxon>
        <taxon>Gammaproteobacteria</taxon>
        <taxon>Thiotrichales</taxon>
        <taxon>Thiotrichaceae</taxon>
        <taxon>Cocleimonas</taxon>
    </lineage>
</organism>
<dbReference type="InterPro" id="IPR031723">
    <property type="entry name" value="DMSP_lyase"/>
</dbReference>
<dbReference type="OrthoDB" id="9083851at2"/>
<dbReference type="EMBL" id="SMFQ01000003">
    <property type="protein sequence ID" value="TCJ87310.1"/>
    <property type="molecule type" value="Genomic_DNA"/>
</dbReference>
<gene>
    <name evidence="1" type="ORF">EV695_1818</name>
</gene>
<dbReference type="SUPFAM" id="SSF51182">
    <property type="entry name" value="RmlC-like cupins"/>
    <property type="match status" value="1"/>
</dbReference>
<dbReference type="AlphaFoldDB" id="A0A4R1F1S7"/>
<dbReference type="InterPro" id="IPR014710">
    <property type="entry name" value="RmlC-like_jellyroll"/>
</dbReference>
<comment type="caution">
    <text evidence="1">The sequence shown here is derived from an EMBL/GenBank/DDBJ whole genome shotgun (WGS) entry which is preliminary data.</text>
</comment>
<accession>A0A4R1F1S7</accession>
<evidence type="ECO:0000313" key="1">
    <source>
        <dbReference type="EMBL" id="TCJ87310.1"/>
    </source>
</evidence>
<dbReference type="Pfam" id="PF16867">
    <property type="entry name" value="DMSP_lyase"/>
    <property type="match status" value="1"/>
</dbReference>
<proteinExistence type="predicted"/>
<dbReference type="GO" id="GO:0047869">
    <property type="term" value="F:dimethylpropiothetin dethiomethylase activity"/>
    <property type="evidence" value="ECO:0007669"/>
    <property type="project" value="InterPro"/>
</dbReference>
<evidence type="ECO:0000313" key="2">
    <source>
        <dbReference type="Proteomes" id="UP000294887"/>
    </source>
</evidence>
<reference evidence="1 2" key="1">
    <citation type="submission" date="2019-03" db="EMBL/GenBank/DDBJ databases">
        <title>Genomic Encyclopedia of Type Strains, Phase IV (KMG-IV): sequencing the most valuable type-strain genomes for metagenomic binning, comparative biology and taxonomic classification.</title>
        <authorList>
            <person name="Goeker M."/>
        </authorList>
    </citation>
    <scope>NUCLEOTIDE SEQUENCE [LARGE SCALE GENOMIC DNA]</scope>
    <source>
        <strain evidence="1 2">DSM 24830</strain>
    </source>
</reference>